<name>A0ABN3GA92_9ACTN</name>
<protein>
    <submittedName>
        <fullName evidence="1">Uncharacterized protein</fullName>
    </submittedName>
</protein>
<keyword evidence="2" id="KW-1185">Reference proteome</keyword>
<proteinExistence type="predicted"/>
<dbReference type="EMBL" id="BAAARV010000025">
    <property type="protein sequence ID" value="GAA2347405.1"/>
    <property type="molecule type" value="Genomic_DNA"/>
</dbReference>
<accession>A0ABN3GA92</accession>
<reference evidence="1 2" key="1">
    <citation type="journal article" date="2019" name="Int. J. Syst. Evol. Microbiol.">
        <title>The Global Catalogue of Microorganisms (GCM) 10K type strain sequencing project: providing services to taxonomists for standard genome sequencing and annotation.</title>
        <authorList>
            <consortium name="The Broad Institute Genomics Platform"/>
            <consortium name="The Broad Institute Genome Sequencing Center for Infectious Disease"/>
            <person name="Wu L."/>
            <person name="Ma J."/>
        </authorList>
    </citation>
    <scope>NUCLEOTIDE SEQUENCE [LARGE SCALE GENOMIC DNA]</scope>
    <source>
        <strain evidence="1 2">JCM 3272</strain>
    </source>
</reference>
<sequence>MVTDAEKIAAALTAAGFDPPPYVGEDWIDRSVTWLPDGHQHIVRITSLGNTVSGWQARVQRRQVDADGNTVESGCGAGVIHVATLFGRWSPQISFERVPA</sequence>
<evidence type="ECO:0000313" key="2">
    <source>
        <dbReference type="Proteomes" id="UP001501444"/>
    </source>
</evidence>
<evidence type="ECO:0000313" key="1">
    <source>
        <dbReference type="EMBL" id="GAA2347405.1"/>
    </source>
</evidence>
<comment type="caution">
    <text evidence="1">The sequence shown here is derived from an EMBL/GenBank/DDBJ whole genome shotgun (WGS) entry which is preliminary data.</text>
</comment>
<organism evidence="1 2">
    <name type="scientific">Dactylosporangium salmoneum</name>
    <dbReference type="NCBI Taxonomy" id="53361"/>
    <lineage>
        <taxon>Bacteria</taxon>
        <taxon>Bacillati</taxon>
        <taxon>Actinomycetota</taxon>
        <taxon>Actinomycetes</taxon>
        <taxon>Micromonosporales</taxon>
        <taxon>Micromonosporaceae</taxon>
        <taxon>Dactylosporangium</taxon>
    </lineage>
</organism>
<gene>
    <name evidence="1" type="ORF">GCM10010170_034970</name>
</gene>
<dbReference type="Proteomes" id="UP001501444">
    <property type="component" value="Unassembled WGS sequence"/>
</dbReference>